<protein>
    <submittedName>
        <fullName evidence="2">Carotenoid biosynthesis protein</fullName>
    </submittedName>
</protein>
<comment type="caution">
    <text evidence="2">The sequence shown here is derived from an EMBL/GenBank/DDBJ whole genome shotgun (WGS) entry which is preliminary data.</text>
</comment>
<evidence type="ECO:0000256" key="1">
    <source>
        <dbReference type="SAM" id="Phobius"/>
    </source>
</evidence>
<feature type="transmembrane region" description="Helical" evidence="1">
    <location>
        <begin position="128"/>
        <end position="149"/>
    </location>
</feature>
<dbReference type="Pfam" id="PF04240">
    <property type="entry name" value="Caroten_synth"/>
    <property type="match status" value="1"/>
</dbReference>
<dbReference type="Proteomes" id="UP001206312">
    <property type="component" value="Unassembled WGS sequence"/>
</dbReference>
<dbReference type="PANTHER" id="PTHR39419:SF1">
    <property type="entry name" value="SLL0814 PROTEIN"/>
    <property type="match status" value="1"/>
</dbReference>
<keyword evidence="1" id="KW-0812">Transmembrane</keyword>
<feature type="transmembrane region" description="Helical" evidence="1">
    <location>
        <begin position="37"/>
        <end position="53"/>
    </location>
</feature>
<dbReference type="RefSeq" id="WP_252740329.1">
    <property type="nucleotide sequence ID" value="NZ_JAMXIB010000002.1"/>
</dbReference>
<evidence type="ECO:0000313" key="3">
    <source>
        <dbReference type="Proteomes" id="UP001206312"/>
    </source>
</evidence>
<feature type="transmembrane region" description="Helical" evidence="1">
    <location>
        <begin position="193"/>
        <end position="210"/>
    </location>
</feature>
<feature type="transmembrane region" description="Helical" evidence="1">
    <location>
        <begin position="60"/>
        <end position="85"/>
    </location>
</feature>
<accession>A0ABT1AV64</accession>
<sequence length="212" mass="23225">MDFKTATGIFLVWLLHLSAIIGILFGEAAWFIPKTPFNLLVCTGLLLWIFPLDTLKKAGLFCFIVMAGIGAEWIGVNTGFLFGTYTYGENLGPKLGGVPYLIGANWAVLSFCSGAVSNAWGLPRGLRVLLAGLLMLGLDYFMEGLAPAFDFWEFRGGEPPLWNYICWFGLALLFQGAFQGLRLDGNRSFSTNLLAAQFAFFIVLSGYPPTLP</sequence>
<dbReference type="EMBL" id="JAMXIB010000002">
    <property type="protein sequence ID" value="MCO5723955.1"/>
    <property type="molecule type" value="Genomic_DNA"/>
</dbReference>
<proteinExistence type="predicted"/>
<feature type="transmembrane region" description="Helical" evidence="1">
    <location>
        <begin position="7"/>
        <end position="31"/>
    </location>
</feature>
<dbReference type="PANTHER" id="PTHR39419">
    <property type="entry name" value="SLL0814 PROTEIN"/>
    <property type="match status" value="1"/>
</dbReference>
<feature type="transmembrane region" description="Helical" evidence="1">
    <location>
        <begin position="161"/>
        <end position="181"/>
    </location>
</feature>
<dbReference type="InterPro" id="IPR007354">
    <property type="entry name" value="CruF-like"/>
</dbReference>
<evidence type="ECO:0000313" key="2">
    <source>
        <dbReference type="EMBL" id="MCO5723955.1"/>
    </source>
</evidence>
<organism evidence="2 3">
    <name type="scientific">Robiginitalea marina</name>
    <dbReference type="NCBI Taxonomy" id="2954105"/>
    <lineage>
        <taxon>Bacteria</taxon>
        <taxon>Pseudomonadati</taxon>
        <taxon>Bacteroidota</taxon>
        <taxon>Flavobacteriia</taxon>
        <taxon>Flavobacteriales</taxon>
        <taxon>Flavobacteriaceae</taxon>
        <taxon>Robiginitalea</taxon>
    </lineage>
</organism>
<reference evidence="2 3" key="1">
    <citation type="submission" date="2022-06" db="EMBL/GenBank/DDBJ databases">
        <authorList>
            <person name="Xuan X."/>
        </authorList>
    </citation>
    <scope>NUCLEOTIDE SEQUENCE [LARGE SCALE GENOMIC DNA]</scope>
    <source>
        <strain evidence="2 3">2V75</strain>
    </source>
</reference>
<keyword evidence="1" id="KW-1133">Transmembrane helix</keyword>
<keyword evidence="3" id="KW-1185">Reference proteome</keyword>
<name>A0ABT1AV64_9FLAO</name>
<feature type="transmembrane region" description="Helical" evidence="1">
    <location>
        <begin position="97"/>
        <end position="116"/>
    </location>
</feature>
<keyword evidence="1" id="KW-0472">Membrane</keyword>
<gene>
    <name evidence="2" type="ORF">NG653_03745</name>
</gene>